<dbReference type="Pfam" id="PF25299">
    <property type="entry name" value="ZZ_ADA2"/>
    <property type="match status" value="1"/>
</dbReference>
<evidence type="ECO:0000256" key="3">
    <source>
        <dbReference type="ARBA" id="ARBA00022833"/>
    </source>
</evidence>
<dbReference type="PROSITE" id="PS51293">
    <property type="entry name" value="SANT"/>
    <property type="match status" value="1"/>
</dbReference>
<dbReference type="PROSITE" id="PS50090">
    <property type="entry name" value="MYB_LIKE"/>
    <property type="match status" value="1"/>
</dbReference>
<dbReference type="InterPro" id="IPR017930">
    <property type="entry name" value="Myb_dom"/>
</dbReference>
<reference evidence="8 9" key="1">
    <citation type="journal article" date="2018" name="Biotechnol. Adv.">
        <title>Improved genomic resources and new bioinformatic workflow for the carcinogenic parasite Clonorchis sinensis: Biotechnological implications.</title>
        <authorList>
            <person name="Wang D."/>
            <person name="Korhonen P.K."/>
            <person name="Gasser R.B."/>
            <person name="Young N.D."/>
        </authorList>
    </citation>
    <scope>NUCLEOTIDE SEQUENCE [LARGE SCALE GENOMIC DNA]</scope>
    <source>
        <strain evidence="8">Cs-k2</strain>
    </source>
</reference>
<keyword evidence="2" id="KW-0863">Zinc-finger</keyword>
<gene>
    <name evidence="8" type="ORF">CSKR_104070</name>
</gene>
<protein>
    <submittedName>
        <fullName evidence="8">Transcriptional adapter 2-beta</fullName>
    </submittedName>
</protein>
<dbReference type="Proteomes" id="UP000286415">
    <property type="component" value="Unassembled WGS sequence"/>
</dbReference>
<dbReference type="GO" id="GO:0070461">
    <property type="term" value="C:SAGA-type complex"/>
    <property type="evidence" value="ECO:0007669"/>
    <property type="project" value="TreeGrafter"/>
</dbReference>
<dbReference type="InterPro" id="IPR055141">
    <property type="entry name" value="TADA2A_B-like_dom"/>
</dbReference>
<dbReference type="GO" id="GO:0006338">
    <property type="term" value="P:chromatin remodeling"/>
    <property type="evidence" value="ECO:0007669"/>
    <property type="project" value="TreeGrafter"/>
</dbReference>
<dbReference type="GO" id="GO:0005634">
    <property type="term" value="C:nucleus"/>
    <property type="evidence" value="ECO:0007669"/>
    <property type="project" value="TreeGrafter"/>
</dbReference>
<dbReference type="InterPro" id="IPR041983">
    <property type="entry name" value="ADA2-like_ZZ"/>
</dbReference>
<evidence type="ECO:0000256" key="4">
    <source>
        <dbReference type="SAM" id="MobiDB-lite"/>
    </source>
</evidence>
<dbReference type="InterPro" id="IPR001005">
    <property type="entry name" value="SANT/Myb"/>
</dbReference>
<dbReference type="CDD" id="cd00167">
    <property type="entry name" value="SANT"/>
    <property type="match status" value="1"/>
</dbReference>
<dbReference type="InterPro" id="IPR017884">
    <property type="entry name" value="SANT_dom"/>
</dbReference>
<dbReference type="GO" id="GO:0006357">
    <property type="term" value="P:regulation of transcription by RNA polymerase II"/>
    <property type="evidence" value="ECO:0007669"/>
    <property type="project" value="TreeGrafter"/>
</dbReference>
<dbReference type="SUPFAM" id="SSF46689">
    <property type="entry name" value="Homeodomain-like"/>
    <property type="match status" value="1"/>
</dbReference>
<evidence type="ECO:0000259" key="5">
    <source>
        <dbReference type="PROSITE" id="PS50090"/>
    </source>
</evidence>
<evidence type="ECO:0000259" key="7">
    <source>
        <dbReference type="PROSITE" id="PS51294"/>
    </source>
</evidence>
<evidence type="ECO:0000313" key="9">
    <source>
        <dbReference type="Proteomes" id="UP000286415"/>
    </source>
</evidence>
<dbReference type="GO" id="GO:0008270">
    <property type="term" value="F:zinc ion binding"/>
    <property type="evidence" value="ECO:0007669"/>
    <property type="project" value="UniProtKB-KW"/>
</dbReference>
<dbReference type="OrthoDB" id="270417at2759"/>
<evidence type="ECO:0000313" key="8">
    <source>
        <dbReference type="EMBL" id="KAG5448640.1"/>
    </source>
</evidence>
<reference evidence="8 9" key="2">
    <citation type="journal article" date="2021" name="Genomics">
        <title>High-quality reference genome for Clonorchis sinensis.</title>
        <authorList>
            <person name="Young N.D."/>
            <person name="Stroehlein A.J."/>
            <person name="Kinkar L."/>
            <person name="Wang T."/>
            <person name="Sohn W.M."/>
            <person name="Chang B.C.H."/>
            <person name="Kaur P."/>
            <person name="Weisz D."/>
            <person name="Dudchenko O."/>
            <person name="Aiden E.L."/>
            <person name="Korhonen P.K."/>
            <person name="Gasser R.B."/>
        </authorList>
    </citation>
    <scope>NUCLEOTIDE SEQUENCE [LARGE SCALE GENOMIC DNA]</scope>
    <source>
        <strain evidence="8">Cs-k2</strain>
    </source>
</reference>
<keyword evidence="9" id="KW-1185">Reference proteome</keyword>
<dbReference type="SUPFAM" id="SSF57850">
    <property type="entry name" value="RING/U-box"/>
    <property type="match status" value="1"/>
</dbReference>
<evidence type="ECO:0000256" key="1">
    <source>
        <dbReference type="ARBA" id="ARBA00022723"/>
    </source>
</evidence>
<keyword evidence="1" id="KW-0479">Metal-binding</keyword>
<comment type="caution">
    <text evidence="8">The sequence shown here is derived from an EMBL/GenBank/DDBJ whole genome shotgun (WGS) entry which is preliminary data.</text>
</comment>
<sequence length="628" mass="71292">RRMVFGRNNSPSIDELITLHRLRWLGHVLRMPVDRLPRRVLFAQPREGWKRARGGQTMTWQRSIKAITSKLSCAGHCCLPGWGPQDGSHQWLETLSDVAQSRCRWRFLMEFDSVCCVYCLHDLNGAYVECTDCSGVILCLECFCSGAEAGSHKKTHGYRFRSASQNASVPIFGGWGANEEQQLLEALEHYGVGNWEDVSLKVETRSPLECMEHYGTYYLDTMLGSNTLYQNAPTPRVTDHTADSSQSTPTMQPSPAVYMEVEDQQLLGYMPARGDFERDYDNDAESILCRLHPSFSYDDLEDALKVAQVGIYMQRLRERQRRKEIAREHGLIAPILAFILNKRLKKGIPWKKRSVSAPGPGPRRRGRPPSPRRHLQLGKCTSQKTTPIKRTSFDSSSLLLEPQSTSPPPGSWLAAPYVLKASGATRGTPLVASGLATNTLPSRLITTQSLRPKAVRPGSFLPLRENSYLPENYTVFSLNEKLKPFLRYFTGPQGKHFMDNLYREELLKFEIKYLMDCHAKGKDPHPTRQHLSTQLALLVSGHIIRCQVIHCPILDRFHTAQDWVKTAVRGKLSSGMRSACPNRQFLIRCFCHIRPMLRRHRWSNIDIFRASSARIAVSIALSQCKRCP</sequence>
<feature type="compositionally biased region" description="Basic residues" evidence="4">
    <location>
        <begin position="362"/>
        <end position="376"/>
    </location>
</feature>
<proteinExistence type="predicted"/>
<dbReference type="EMBL" id="NIRI02000042">
    <property type="protein sequence ID" value="KAG5448640.1"/>
    <property type="molecule type" value="Genomic_DNA"/>
</dbReference>
<feature type="domain" description="SANT" evidence="6">
    <location>
        <begin position="170"/>
        <end position="222"/>
    </location>
</feature>
<feature type="non-terminal residue" evidence="8">
    <location>
        <position position="1"/>
    </location>
</feature>
<dbReference type="PROSITE" id="PS51294">
    <property type="entry name" value="HTH_MYB"/>
    <property type="match status" value="1"/>
</dbReference>
<dbReference type="GO" id="GO:0003682">
    <property type="term" value="F:chromatin binding"/>
    <property type="evidence" value="ECO:0007669"/>
    <property type="project" value="TreeGrafter"/>
</dbReference>
<dbReference type="PANTHER" id="PTHR12374">
    <property type="entry name" value="TRANSCRIPTIONAL ADAPTOR 2 ADA2 -RELATED"/>
    <property type="match status" value="1"/>
</dbReference>
<dbReference type="InterPro" id="IPR000433">
    <property type="entry name" value="Znf_ZZ"/>
</dbReference>
<feature type="region of interest" description="Disordered" evidence="4">
    <location>
        <begin position="350"/>
        <end position="387"/>
    </location>
</feature>
<feature type="domain" description="Myb-like" evidence="5">
    <location>
        <begin position="173"/>
        <end position="218"/>
    </location>
</feature>
<dbReference type="AlphaFoldDB" id="A0A8T1MHQ4"/>
<accession>A0A8T1MHQ4</accession>
<dbReference type="Pfam" id="PF00249">
    <property type="entry name" value="Myb_DNA-binding"/>
    <property type="match status" value="1"/>
</dbReference>
<feature type="domain" description="HTH myb-type" evidence="7">
    <location>
        <begin position="179"/>
        <end position="222"/>
    </location>
</feature>
<dbReference type="PANTHER" id="PTHR12374:SF63">
    <property type="entry name" value="TRANSCRIPTIONAL ADAPTER 2-BETA"/>
    <property type="match status" value="1"/>
</dbReference>
<dbReference type="Gene3D" id="1.10.10.60">
    <property type="entry name" value="Homeodomain-like"/>
    <property type="match status" value="1"/>
</dbReference>
<evidence type="ECO:0000259" key="6">
    <source>
        <dbReference type="PROSITE" id="PS51293"/>
    </source>
</evidence>
<organism evidence="8 9">
    <name type="scientific">Clonorchis sinensis</name>
    <name type="common">Chinese liver fluke</name>
    <dbReference type="NCBI Taxonomy" id="79923"/>
    <lineage>
        <taxon>Eukaryota</taxon>
        <taxon>Metazoa</taxon>
        <taxon>Spiralia</taxon>
        <taxon>Lophotrochozoa</taxon>
        <taxon>Platyhelminthes</taxon>
        <taxon>Trematoda</taxon>
        <taxon>Digenea</taxon>
        <taxon>Opisthorchiida</taxon>
        <taxon>Opisthorchiata</taxon>
        <taxon>Opisthorchiidae</taxon>
        <taxon>Clonorchis</taxon>
    </lineage>
</organism>
<dbReference type="CDD" id="cd02335">
    <property type="entry name" value="ZZ_ADA2"/>
    <property type="match status" value="1"/>
</dbReference>
<dbReference type="SMART" id="SM00717">
    <property type="entry name" value="SANT"/>
    <property type="match status" value="1"/>
</dbReference>
<name>A0A8T1MHQ4_CLOSI</name>
<dbReference type="InterPro" id="IPR009057">
    <property type="entry name" value="Homeodomain-like_sf"/>
</dbReference>
<dbReference type="GO" id="GO:0003713">
    <property type="term" value="F:transcription coactivator activity"/>
    <property type="evidence" value="ECO:0007669"/>
    <property type="project" value="TreeGrafter"/>
</dbReference>
<dbReference type="Pfam" id="PF22941">
    <property type="entry name" value="TADA2A-like_3rd"/>
    <property type="match status" value="1"/>
</dbReference>
<evidence type="ECO:0000256" key="2">
    <source>
        <dbReference type="ARBA" id="ARBA00022771"/>
    </source>
</evidence>
<keyword evidence="3" id="KW-0862">Zinc</keyword>